<dbReference type="RefSeq" id="WP_079290500.1">
    <property type="nucleotide sequence ID" value="NZ_MTPU01000012.1"/>
</dbReference>
<organism evidence="2 3">
    <name type="scientific">Cylindrospermopsis raciborskii CENA302</name>
    <dbReference type="NCBI Taxonomy" id="1170768"/>
    <lineage>
        <taxon>Bacteria</taxon>
        <taxon>Bacillati</taxon>
        <taxon>Cyanobacteriota</taxon>
        <taxon>Cyanophyceae</taxon>
        <taxon>Nostocales</taxon>
        <taxon>Aphanizomenonaceae</taxon>
        <taxon>Cylindrospermopsis</taxon>
    </lineage>
</organism>
<accession>A0A9Q5QZL5</accession>
<protein>
    <submittedName>
        <fullName evidence="2">NAD-dependent epimerase</fullName>
    </submittedName>
</protein>
<evidence type="ECO:0000313" key="3">
    <source>
        <dbReference type="Proteomes" id="UP000190056"/>
    </source>
</evidence>
<gene>
    <name evidence="2" type="ORF">CENA302_01795</name>
</gene>
<dbReference type="Pfam" id="PF01370">
    <property type="entry name" value="Epimerase"/>
    <property type="match status" value="1"/>
</dbReference>
<dbReference type="Proteomes" id="UP000190056">
    <property type="component" value="Unassembled WGS sequence"/>
</dbReference>
<reference evidence="2 3" key="1">
    <citation type="submission" date="2017-01" db="EMBL/GenBank/DDBJ databases">
        <authorList>
            <person name="Abreu V.A."/>
            <person name="Popin R.V."/>
            <person name="Rigonato J."/>
            <person name="Andreote A.P."/>
            <person name="Schaker P.C."/>
            <person name="Hoff-Risseti C."/>
            <person name="Alvarenga D.O."/>
            <person name="Varani A.M."/>
            <person name="Fiore M.F."/>
        </authorList>
    </citation>
    <scope>NUCLEOTIDE SEQUENCE [LARGE SCALE GENOMIC DNA]</scope>
    <source>
        <strain evidence="2 3">CENA302</strain>
    </source>
</reference>
<proteinExistence type="predicted"/>
<dbReference type="InterPro" id="IPR001509">
    <property type="entry name" value="Epimerase_deHydtase"/>
</dbReference>
<name>A0A9Q5QZL5_9CYAN</name>
<dbReference type="Gene3D" id="3.40.50.720">
    <property type="entry name" value="NAD(P)-binding Rossmann-like Domain"/>
    <property type="match status" value="1"/>
</dbReference>
<dbReference type="InterPro" id="IPR050177">
    <property type="entry name" value="Lipid_A_modif_metabolic_enz"/>
</dbReference>
<dbReference type="PANTHER" id="PTHR43245">
    <property type="entry name" value="BIFUNCTIONAL POLYMYXIN RESISTANCE PROTEIN ARNA"/>
    <property type="match status" value="1"/>
</dbReference>
<sequence>MVQQVCVIGGAGFLGSHVCDQLSAIGHRVRVYDRVSSPWLQSHQEMVVGDILDLASLESAIAGCDAVYNFAALADLNQALDKPIETVKVNVLGNAYALEASHRHGVKRFIYASTVYVYSREGGFYRCSKQSAEHYVEEYQRVYGLDYTILRYGSLYGPRSDQTNGLYRILKRVLETGVIRYEGSAEALREYIHVEDAARASVVALGDEFRNESVVLTGQDPMRVLDLLNMIREILGFDQPVEFVESHQPGHYVRTPYAYQPKLGRKYTPPLHVDLGQGLIQLIDEVRNDTGT</sequence>
<dbReference type="EMBL" id="MTPU01000012">
    <property type="protein sequence ID" value="OPH11091.1"/>
    <property type="molecule type" value="Genomic_DNA"/>
</dbReference>
<dbReference type="SUPFAM" id="SSF51735">
    <property type="entry name" value="NAD(P)-binding Rossmann-fold domains"/>
    <property type="match status" value="1"/>
</dbReference>
<evidence type="ECO:0000259" key="1">
    <source>
        <dbReference type="Pfam" id="PF01370"/>
    </source>
</evidence>
<dbReference type="AlphaFoldDB" id="A0A9Q5QZL5"/>
<dbReference type="InterPro" id="IPR036291">
    <property type="entry name" value="NAD(P)-bd_dom_sf"/>
</dbReference>
<feature type="domain" description="NAD-dependent epimerase/dehydratase" evidence="1">
    <location>
        <begin position="5"/>
        <end position="207"/>
    </location>
</feature>
<evidence type="ECO:0000313" key="2">
    <source>
        <dbReference type="EMBL" id="OPH11091.1"/>
    </source>
</evidence>
<dbReference type="PANTHER" id="PTHR43245:SF13">
    <property type="entry name" value="UDP-D-APIOSE_UDP-D-XYLOSE SYNTHASE 2"/>
    <property type="match status" value="1"/>
</dbReference>
<comment type="caution">
    <text evidence="2">The sequence shown here is derived from an EMBL/GenBank/DDBJ whole genome shotgun (WGS) entry which is preliminary data.</text>
</comment>